<organism evidence="2 3">
    <name type="scientific">Lasiosphaeria miniovina</name>
    <dbReference type="NCBI Taxonomy" id="1954250"/>
    <lineage>
        <taxon>Eukaryota</taxon>
        <taxon>Fungi</taxon>
        <taxon>Dikarya</taxon>
        <taxon>Ascomycota</taxon>
        <taxon>Pezizomycotina</taxon>
        <taxon>Sordariomycetes</taxon>
        <taxon>Sordariomycetidae</taxon>
        <taxon>Sordariales</taxon>
        <taxon>Lasiosphaeriaceae</taxon>
        <taxon>Lasiosphaeria</taxon>
    </lineage>
</organism>
<evidence type="ECO:0000256" key="1">
    <source>
        <dbReference type="SAM" id="SignalP"/>
    </source>
</evidence>
<comment type="caution">
    <text evidence="2">The sequence shown here is derived from an EMBL/GenBank/DDBJ whole genome shotgun (WGS) entry which is preliminary data.</text>
</comment>
<gene>
    <name evidence="2" type="ORF">B0T26DRAFT_480407</name>
</gene>
<keyword evidence="3" id="KW-1185">Reference proteome</keyword>
<dbReference type="GeneID" id="85318535"/>
<feature type="chain" id="PRO_5041339662" evidence="1">
    <location>
        <begin position="22"/>
        <end position="126"/>
    </location>
</feature>
<keyword evidence="1" id="KW-0732">Signal</keyword>
<reference evidence="2" key="1">
    <citation type="submission" date="2023-06" db="EMBL/GenBank/DDBJ databases">
        <title>Genome-scale phylogeny and comparative genomics of the fungal order Sordariales.</title>
        <authorList>
            <consortium name="Lawrence Berkeley National Laboratory"/>
            <person name="Hensen N."/>
            <person name="Bonometti L."/>
            <person name="Westerberg I."/>
            <person name="Brannstrom I.O."/>
            <person name="Guillou S."/>
            <person name="Cros-Aarteil S."/>
            <person name="Calhoun S."/>
            <person name="Haridas S."/>
            <person name="Kuo A."/>
            <person name="Mondo S."/>
            <person name="Pangilinan J."/>
            <person name="Riley R."/>
            <person name="LaButti K."/>
            <person name="Andreopoulos B."/>
            <person name="Lipzen A."/>
            <person name="Chen C."/>
            <person name="Yanf M."/>
            <person name="Daum C."/>
            <person name="Ng V."/>
            <person name="Clum A."/>
            <person name="Steindorff A."/>
            <person name="Ohm R."/>
            <person name="Martin F."/>
            <person name="Silar P."/>
            <person name="Natvig D."/>
            <person name="Lalanne C."/>
            <person name="Gautier V."/>
            <person name="Ament-velasquez S.L."/>
            <person name="Kruys A."/>
            <person name="Hutchinson M.I."/>
            <person name="Powell A.J."/>
            <person name="Barry K."/>
            <person name="Miller A.N."/>
            <person name="Grigoriev I.V."/>
            <person name="Debuchy R."/>
            <person name="Gladieux P."/>
            <person name="Thoren M.H."/>
            <person name="Johannesson H."/>
        </authorList>
    </citation>
    <scope>NUCLEOTIDE SEQUENCE</scope>
    <source>
        <strain evidence="2">SMH2392-1A</strain>
    </source>
</reference>
<dbReference type="EMBL" id="JAUIRO010000007">
    <property type="protein sequence ID" value="KAK0706934.1"/>
    <property type="molecule type" value="Genomic_DNA"/>
</dbReference>
<evidence type="ECO:0000313" key="3">
    <source>
        <dbReference type="Proteomes" id="UP001172101"/>
    </source>
</evidence>
<proteinExistence type="predicted"/>
<feature type="signal peptide" evidence="1">
    <location>
        <begin position="1"/>
        <end position="21"/>
    </location>
</feature>
<dbReference type="AlphaFoldDB" id="A0AA40A0E4"/>
<protein>
    <submittedName>
        <fullName evidence="2">Uncharacterized protein</fullName>
    </submittedName>
</protein>
<name>A0AA40A0E4_9PEZI</name>
<sequence length="126" mass="13626">MRSSRIAVAYAVAVAVALALALDSDERRSMVEIRARGRGREGSMPSPVLSGSEWKVKLGWVGVPVPVPAGVYHPRKPCAGRRDGRVGVLYMRAGSQEEPDGQGCSEGNGRAANNDWCEFRRFSAPR</sequence>
<evidence type="ECO:0000313" key="2">
    <source>
        <dbReference type="EMBL" id="KAK0706934.1"/>
    </source>
</evidence>
<accession>A0AA40A0E4</accession>
<dbReference type="Proteomes" id="UP001172101">
    <property type="component" value="Unassembled WGS sequence"/>
</dbReference>
<dbReference type="RefSeq" id="XP_060292028.1">
    <property type="nucleotide sequence ID" value="XM_060435265.1"/>
</dbReference>